<evidence type="ECO:0000313" key="3">
    <source>
        <dbReference type="Proteomes" id="UP000503820"/>
    </source>
</evidence>
<accession>A0A7J0BUG1</accession>
<organism evidence="2 3">
    <name type="scientific">Desulfovibrio psychrotolerans</name>
    <dbReference type="NCBI Taxonomy" id="415242"/>
    <lineage>
        <taxon>Bacteria</taxon>
        <taxon>Pseudomonadati</taxon>
        <taxon>Thermodesulfobacteriota</taxon>
        <taxon>Desulfovibrionia</taxon>
        <taxon>Desulfovibrionales</taxon>
        <taxon>Desulfovibrionaceae</taxon>
        <taxon>Desulfovibrio</taxon>
    </lineage>
</organism>
<proteinExistence type="predicted"/>
<feature type="coiled-coil region" evidence="1">
    <location>
        <begin position="20"/>
        <end position="51"/>
    </location>
</feature>
<sequence>MGMHDCEIFGHMLYSPDLSYNELYALEANLIDELREALEQAGAEHVDLTAQGDALRMQCVLVRYEEAAFHSLCDAVAAFLPKSVQGRLLCVHKDLHVVHLYCFFENGWKEAAMDISMRACHTDCTLPGPQE</sequence>
<evidence type="ECO:0000313" key="2">
    <source>
        <dbReference type="EMBL" id="GFM37356.1"/>
    </source>
</evidence>
<reference evidence="2 3" key="1">
    <citation type="submission" date="2020-05" db="EMBL/GenBank/DDBJ databases">
        <title>Draft genome sequence of Desulfovibrio psychrotolerans JS1T.</title>
        <authorList>
            <person name="Ueno A."/>
            <person name="Tamazawa S."/>
            <person name="Tamamura S."/>
            <person name="Murakami T."/>
            <person name="Kiyama T."/>
            <person name="Inomata H."/>
            <person name="Amano Y."/>
            <person name="Miyakawa K."/>
            <person name="Tamaki H."/>
            <person name="Naganuma T."/>
            <person name="Kaneko K."/>
        </authorList>
    </citation>
    <scope>NUCLEOTIDE SEQUENCE [LARGE SCALE GENOMIC DNA]</scope>
    <source>
        <strain evidence="2 3">JS1</strain>
    </source>
</reference>
<comment type="caution">
    <text evidence="2">The sequence shown here is derived from an EMBL/GenBank/DDBJ whole genome shotgun (WGS) entry which is preliminary data.</text>
</comment>
<keyword evidence="1" id="KW-0175">Coiled coil</keyword>
<evidence type="ECO:0000256" key="1">
    <source>
        <dbReference type="SAM" id="Coils"/>
    </source>
</evidence>
<dbReference type="Proteomes" id="UP000503820">
    <property type="component" value="Unassembled WGS sequence"/>
</dbReference>
<name>A0A7J0BUG1_9BACT</name>
<dbReference type="RefSeq" id="WP_174409961.1">
    <property type="nucleotide sequence ID" value="NZ_BLVP01000008.1"/>
</dbReference>
<protein>
    <submittedName>
        <fullName evidence="2">Uncharacterized protein</fullName>
    </submittedName>
</protein>
<gene>
    <name evidence="2" type="ORF">DSM19430T_20400</name>
</gene>
<dbReference type="EMBL" id="BLVP01000008">
    <property type="protein sequence ID" value="GFM37356.1"/>
    <property type="molecule type" value="Genomic_DNA"/>
</dbReference>
<dbReference type="AlphaFoldDB" id="A0A7J0BUG1"/>
<keyword evidence="3" id="KW-1185">Reference proteome</keyword>